<gene>
    <name evidence="14" type="ORF">HW932_10950</name>
</gene>
<dbReference type="SUPFAM" id="SSF52540">
    <property type="entry name" value="P-loop containing nucleoside triphosphate hydrolases"/>
    <property type="match status" value="1"/>
</dbReference>
<organism evidence="14 15">
    <name type="scientific">Allochromatium humboldtianum</name>
    <dbReference type="NCBI Taxonomy" id="504901"/>
    <lineage>
        <taxon>Bacteria</taxon>
        <taxon>Pseudomonadati</taxon>
        <taxon>Pseudomonadota</taxon>
        <taxon>Gammaproteobacteria</taxon>
        <taxon>Chromatiales</taxon>
        <taxon>Chromatiaceae</taxon>
        <taxon>Allochromatium</taxon>
    </lineage>
</organism>
<evidence type="ECO:0000256" key="11">
    <source>
        <dbReference type="ARBA" id="ARBA00048988"/>
    </source>
</evidence>
<dbReference type="PANTHER" id="PTHR11070">
    <property type="entry name" value="UVRD / RECB / PCRA DNA HELICASE FAMILY MEMBER"/>
    <property type="match status" value="1"/>
</dbReference>
<name>A0A850R903_9GAMM</name>
<keyword evidence="6" id="KW-0238">DNA-binding</keyword>
<evidence type="ECO:0000256" key="12">
    <source>
        <dbReference type="PROSITE-ProRule" id="PRU00560"/>
    </source>
</evidence>
<dbReference type="PROSITE" id="PS51198">
    <property type="entry name" value="UVRD_HELICASE_ATP_BIND"/>
    <property type="match status" value="1"/>
</dbReference>
<dbReference type="PANTHER" id="PTHR11070:SF2">
    <property type="entry name" value="ATP-DEPENDENT DNA HELICASE SRS2"/>
    <property type="match status" value="1"/>
</dbReference>
<evidence type="ECO:0000313" key="14">
    <source>
        <dbReference type="EMBL" id="NVZ09778.1"/>
    </source>
</evidence>
<evidence type="ECO:0000256" key="4">
    <source>
        <dbReference type="ARBA" id="ARBA00022806"/>
    </source>
</evidence>
<keyword evidence="2 12" id="KW-0547">Nucleotide-binding</keyword>
<keyword evidence="5 12" id="KW-0067">ATP-binding</keyword>
<keyword evidence="3 12" id="KW-0378">Hydrolase</keyword>
<accession>A0A850R903</accession>
<dbReference type="Proteomes" id="UP000592294">
    <property type="component" value="Unassembled WGS sequence"/>
</dbReference>
<dbReference type="GO" id="GO:0000725">
    <property type="term" value="P:recombinational repair"/>
    <property type="evidence" value="ECO:0007669"/>
    <property type="project" value="TreeGrafter"/>
</dbReference>
<evidence type="ECO:0000256" key="10">
    <source>
        <dbReference type="ARBA" id="ARBA00034923"/>
    </source>
</evidence>
<evidence type="ECO:0000259" key="13">
    <source>
        <dbReference type="PROSITE" id="PS51198"/>
    </source>
</evidence>
<dbReference type="InterPro" id="IPR014017">
    <property type="entry name" value="DNA_helicase_UvrD-like_C"/>
</dbReference>
<comment type="catalytic activity">
    <reaction evidence="8">
        <text>Couples ATP hydrolysis with the unwinding of duplex DNA by translocating in the 3'-5' direction.</text>
        <dbReference type="EC" id="5.6.2.4"/>
    </reaction>
</comment>
<comment type="similarity">
    <text evidence="1">Belongs to the helicase family. UvrD subfamily.</text>
</comment>
<evidence type="ECO:0000256" key="9">
    <source>
        <dbReference type="ARBA" id="ARBA00034808"/>
    </source>
</evidence>
<dbReference type="GO" id="GO:0016787">
    <property type="term" value="F:hydrolase activity"/>
    <property type="evidence" value="ECO:0007669"/>
    <property type="project" value="UniProtKB-UniRule"/>
</dbReference>
<evidence type="ECO:0000256" key="1">
    <source>
        <dbReference type="ARBA" id="ARBA00009922"/>
    </source>
</evidence>
<dbReference type="GO" id="GO:0043138">
    <property type="term" value="F:3'-5' DNA helicase activity"/>
    <property type="evidence" value="ECO:0007669"/>
    <property type="project" value="UniProtKB-EC"/>
</dbReference>
<keyword evidence="4 12" id="KW-0347">Helicase</keyword>
<feature type="domain" description="UvrD-like helicase ATP-binding" evidence="13">
    <location>
        <begin position="26"/>
        <end position="302"/>
    </location>
</feature>
<evidence type="ECO:0000256" key="6">
    <source>
        <dbReference type="ARBA" id="ARBA00023125"/>
    </source>
</evidence>
<reference evidence="14 15" key="1">
    <citation type="submission" date="2020-06" db="EMBL/GenBank/DDBJ databases">
        <title>Whole-genome sequence of Allochromatium humboldtianum DSM 21881, type strain.</title>
        <authorList>
            <person name="Kyndt J.A."/>
            <person name="Meyer T.E."/>
        </authorList>
    </citation>
    <scope>NUCLEOTIDE SEQUENCE [LARGE SCALE GENOMIC DNA]</scope>
    <source>
        <strain evidence="14 15">DSM 21881</strain>
    </source>
</reference>
<evidence type="ECO:0000256" key="3">
    <source>
        <dbReference type="ARBA" id="ARBA00022801"/>
    </source>
</evidence>
<dbReference type="InterPro" id="IPR014016">
    <property type="entry name" value="UvrD-like_ATP-bd"/>
</dbReference>
<dbReference type="Gene3D" id="3.40.50.300">
    <property type="entry name" value="P-loop containing nucleotide triphosphate hydrolases"/>
    <property type="match status" value="3"/>
</dbReference>
<dbReference type="Pfam" id="PF13361">
    <property type="entry name" value="UvrD_C"/>
    <property type="match status" value="2"/>
</dbReference>
<dbReference type="InterPro" id="IPR027417">
    <property type="entry name" value="P-loop_NTPase"/>
</dbReference>
<dbReference type="InterPro" id="IPR000212">
    <property type="entry name" value="DNA_helicase_UvrD/REP"/>
</dbReference>
<evidence type="ECO:0000256" key="8">
    <source>
        <dbReference type="ARBA" id="ARBA00034617"/>
    </source>
</evidence>
<dbReference type="RefSeq" id="WP_176976528.1">
    <property type="nucleotide sequence ID" value="NZ_JABZEO010000006.1"/>
</dbReference>
<proteinExistence type="inferred from homology"/>
<comment type="caution">
    <text evidence="14">The sequence shown here is derived from an EMBL/GenBank/DDBJ whole genome shotgun (WGS) entry which is preliminary data.</text>
</comment>
<dbReference type="Pfam" id="PF00580">
    <property type="entry name" value="UvrD-helicase"/>
    <property type="match status" value="1"/>
</dbReference>
<sequence length="616" mass="69647">MLMFNNATENVVMSRPHRQPGKPHIFQPTQEQQSIIASVNQIDVINAGPGSGKTSTLIAIAGAPKYQGQTILALTHSARAEVTLRKRAKKAGIRHIQVATIHGFGYELITTNPAAFGYSKTPRPTDVKSVKALIKRKFRRAFKGTPLDDETERELFTVLKRSILRGTCIQADLDTLDFNRRMHAPTLQALQAQIVKSQQNHCRLAFSDMLHRPVEYFKNTPQALRNIGKRYHVLLVDEFQDLSSIQLKLIELLATVIDKVVVVGDDAQTIYGFHGAQTGTLWNFAEKHQVQPRALSQSHRSTQEILDLANVVRRRLNVTPLTMTSTVHGKKPELILCPTKETQAQEVGQLLNRLTRTVKACQIAVLAREKLSLRDLHKSLESKGIKTVLGSEETLKHICDGLEAFLRVFARGKKAPMEAVDTVLHICGLTPHSRNQDAIRHLKASKKKHLYLIKKLKAAQQARSIEAQLSLIQDVLVHYQHQDRHLIVPVITQLMPMVRGQTCKQAIQEIQRYRSEHMNSVALQTIHSAKGLEYEVVIVIDMVDGHFPHCWAHSVAAQEEERRLLYVAITRAKRELFLLSPPYQSYNPKTRQPLTLTQRCPFLEAEFEQQCVKKTV</sequence>
<dbReference type="GO" id="GO:0005524">
    <property type="term" value="F:ATP binding"/>
    <property type="evidence" value="ECO:0007669"/>
    <property type="project" value="UniProtKB-UniRule"/>
</dbReference>
<dbReference type="Gene3D" id="1.10.486.10">
    <property type="entry name" value="PCRA, domain 4"/>
    <property type="match status" value="1"/>
</dbReference>
<evidence type="ECO:0000313" key="15">
    <source>
        <dbReference type="Proteomes" id="UP000592294"/>
    </source>
</evidence>
<evidence type="ECO:0000256" key="5">
    <source>
        <dbReference type="ARBA" id="ARBA00022840"/>
    </source>
</evidence>
<dbReference type="EMBL" id="JABZEO010000006">
    <property type="protein sequence ID" value="NVZ09778.1"/>
    <property type="molecule type" value="Genomic_DNA"/>
</dbReference>
<evidence type="ECO:0000256" key="2">
    <source>
        <dbReference type="ARBA" id="ARBA00022741"/>
    </source>
</evidence>
<evidence type="ECO:0000256" key="7">
    <source>
        <dbReference type="ARBA" id="ARBA00023235"/>
    </source>
</evidence>
<protein>
    <recommendedName>
        <fullName evidence="9">DNA 3'-5' helicase</fullName>
        <ecNumber evidence="9">5.6.2.4</ecNumber>
    </recommendedName>
    <alternativeName>
        <fullName evidence="10">DNA 3'-5' helicase II</fullName>
    </alternativeName>
</protein>
<dbReference type="Gene3D" id="1.10.10.160">
    <property type="match status" value="1"/>
</dbReference>
<dbReference type="GO" id="GO:0003677">
    <property type="term" value="F:DNA binding"/>
    <property type="evidence" value="ECO:0007669"/>
    <property type="project" value="UniProtKB-KW"/>
</dbReference>
<feature type="binding site" evidence="12">
    <location>
        <begin position="47"/>
        <end position="54"/>
    </location>
    <ligand>
        <name>ATP</name>
        <dbReference type="ChEBI" id="CHEBI:30616"/>
    </ligand>
</feature>
<keyword evidence="7" id="KW-0413">Isomerase</keyword>
<comment type="catalytic activity">
    <reaction evidence="11">
        <text>ATP + H2O = ADP + phosphate + H(+)</text>
        <dbReference type="Rhea" id="RHEA:13065"/>
        <dbReference type="ChEBI" id="CHEBI:15377"/>
        <dbReference type="ChEBI" id="CHEBI:15378"/>
        <dbReference type="ChEBI" id="CHEBI:30616"/>
        <dbReference type="ChEBI" id="CHEBI:43474"/>
        <dbReference type="ChEBI" id="CHEBI:456216"/>
        <dbReference type="EC" id="5.6.2.4"/>
    </reaction>
</comment>
<dbReference type="InterPro" id="IPR013986">
    <property type="entry name" value="DExx_box_DNA_helicase_dom_sf"/>
</dbReference>
<dbReference type="AlphaFoldDB" id="A0A850R903"/>
<keyword evidence="15" id="KW-1185">Reference proteome</keyword>
<dbReference type="EC" id="5.6.2.4" evidence="9"/>